<dbReference type="AlphaFoldDB" id="A0A8S1UK62"/>
<reference evidence="1" key="1">
    <citation type="submission" date="2021-01" db="EMBL/GenBank/DDBJ databases">
        <authorList>
            <consortium name="Genoscope - CEA"/>
            <person name="William W."/>
        </authorList>
    </citation>
    <scope>NUCLEOTIDE SEQUENCE</scope>
</reference>
<organism evidence="1 2">
    <name type="scientific">Paramecium pentaurelia</name>
    <dbReference type="NCBI Taxonomy" id="43138"/>
    <lineage>
        <taxon>Eukaryota</taxon>
        <taxon>Sar</taxon>
        <taxon>Alveolata</taxon>
        <taxon>Ciliophora</taxon>
        <taxon>Intramacronucleata</taxon>
        <taxon>Oligohymenophorea</taxon>
        <taxon>Peniculida</taxon>
        <taxon>Parameciidae</taxon>
        <taxon>Paramecium</taxon>
    </lineage>
</organism>
<gene>
    <name evidence="1" type="ORF">PPENT_87.1.T0410091</name>
</gene>
<comment type="caution">
    <text evidence="1">The sequence shown here is derived from an EMBL/GenBank/DDBJ whole genome shotgun (WGS) entry which is preliminary data.</text>
</comment>
<protein>
    <submittedName>
        <fullName evidence="1">Uncharacterized protein</fullName>
    </submittedName>
</protein>
<dbReference type="Proteomes" id="UP000689195">
    <property type="component" value="Unassembled WGS sequence"/>
</dbReference>
<evidence type="ECO:0000313" key="2">
    <source>
        <dbReference type="Proteomes" id="UP000689195"/>
    </source>
</evidence>
<proteinExistence type="predicted"/>
<accession>A0A8S1UK62</accession>
<sequence>MGLQNYNNICLYSTICLFDFKTSLQLRDQFLLLFCHNGKYIINYLSFGFYIQQRSFTNQYQFNQLHSSNNIICYISNYYSYGQIKLRRLRT</sequence>
<keyword evidence="2" id="KW-1185">Reference proteome</keyword>
<dbReference type="EMBL" id="CAJJDO010000041">
    <property type="protein sequence ID" value="CAD8164553.1"/>
    <property type="molecule type" value="Genomic_DNA"/>
</dbReference>
<evidence type="ECO:0000313" key="1">
    <source>
        <dbReference type="EMBL" id="CAD8164553.1"/>
    </source>
</evidence>
<name>A0A8S1UK62_9CILI</name>